<protein>
    <submittedName>
        <fullName evidence="1">ATP-binding protein</fullName>
    </submittedName>
</protein>
<keyword evidence="1" id="KW-0547">Nucleotide-binding</keyword>
<evidence type="ECO:0000313" key="1">
    <source>
        <dbReference type="EMBL" id="MBD1378703.1"/>
    </source>
</evidence>
<accession>A0A926NE11</accession>
<reference evidence="1" key="1">
    <citation type="submission" date="2020-09" db="EMBL/GenBank/DDBJ databases">
        <title>A novel bacterium of genus Bacillus, isolated from South China Sea.</title>
        <authorList>
            <person name="Huang H."/>
            <person name="Mo K."/>
            <person name="Hu Y."/>
        </authorList>
    </citation>
    <scope>NUCLEOTIDE SEQUENCE</scope>
    <source>
        <strain evidence="1">IB182487</strain>
    </source>
</reference>
<proteinExistence type="predicted"/>
<name>A0A926NE11_9BACI</name>
<dbReference type="Proteomes" id="UP000626844">
    <property type="component" value="Unassembled WGS sequence"/>
</dbReference>
<keyword evidence="2" id="KW-1185">Reference proteome</keyword>
<dbReference type="EMBL" id="JACXAI010000001">
    <property type="protein sequence ID" value="MBD1378703.1"/>
    <property type="molecule type" value="Genomic_DNA"/>
</dbReference>
<comment type="caution">
    <text evidence="1">The sequence shown here is derived from an EMBL/GenBank/DDBJ whole genome shotgun (WGS) entry which is preliminary data.</text>
</comment>
<dbReference type="GO" id="GO:0005524">
    <property type="term" value="F:ATP binding"/>
    <property type="evidence" value="ECO:0007669"/>
    <property type="project" value="UniProtKB-KW"/>
</dbReference>
<dbReference type="RefSeq" id="WP_191154689.1">
    <property type="nucleotide sequence ID" value="NZ_JACXAI010000001.1"/>
</dbReference>
<gene>
    <name evidence="1" type="ORF">IC621_00535</name>
</gene>
<dbReference type="AlphaFoldDB" id="A0A926NE11"/>
<organism evidence="1 2">
    <name type="scientific">Metabacillus arenae</name>
    <dbReference type="NCBI Taxonomy" id="2771434"/>
    <lineage>
        <taxon>Bacteria</taxon>
        <taxon>Bacillati</taxon>
        <taxon>Bacillota</taxon>
        <taxon>Bacilli</taxon>
        <taxon>Bacillales</taxon>
        <taxon>Bacillaceae</taxon>
        <taxon>Metabacillus</taxon>
    </lineage>
</organism>
<sequence>MRRDVTIIPLNEEELLIISSDNAGGIGEKAEDLVKTDYETLARMTLRVAIMECLSTGAEPISIILHNFSGEKAWDLFVRGCEKLLAELHYENIEISGSSETNFDLLQSNIGITVVGKVQKRKLKIGKTPPDSKIAVIGKPLVGVEVLREESMIAPLTLFLKLIGYAGVYECVPVGSKGILFETNLLFPNRKIEEHHSDISLVKSSGPSTCFIVTYKSIFENEIREIAGNLFFSID</sequence>
<keyword evidence="1" id="KW-0067">ATP-binding</keyword>
<evidence type="ECO:0000313" key="2">
    <source>
        <dbReference type="Proteomes" id="UP000626844"/>
    </source>
</evidence>